<dbReference type="PANTHER" id="PTHR40398:SF1">
    <property type="entry name" value="PTS SYSTEM GLUCITOL_SORBITOL-SPECIFIC EIIA COMPONENT"/>
    <property type="match status" value="1"/>
</dbReference>
<proteinExistence type="predicted"/>
<evidence type="ECO:0000313" key="4">
    <source>
        <dbReference type="Proteomes" id="UP000028042"/>
    </source>
</evidence>
<accession>A0A0H3J4V1</accession>
<dbReference type="KEGG" id="cpat:CLPA_c28750"/>
<dbReference type="EMBL" id="JPGY02000001">
    <property type="protein sequence ID" value="KRU11063.1"/>
    <property type="molecule type" value="Genomic_DNA"/>
</dbReference>
<dbReference type="Pfam" id="PF03829">
    <property type="entry name" value="PTSIIA_gutA"/>
    <property type="match status" value="1"/>
</dbReference>
<dbReference type="GO" id="GO:0005737">
    <property type="term" value="C:cytoplasm"/>
    <property type="evidence" value="ECO:0007669"/>
    <property type="project" value="InterPro"/>
</dbReference>
<evidence type="ECO:0000313" key="3">
    <source>
        <dbReference type="EMBL" id="KRU11063.1"/>
    </source>
</evidence>
<sequence>MSLVYNTKVTSIGPLVEGFYPEKMIILFKDNAPDELADYCVMHSINDLKEDIKEGYTLKIDGIDYKITAVGDVVNKNLRDLGHICLKFDGSTKAALEGTLYLEDKEIKEVSLGSEIQILA</sequence>
<dbReference type="KEGG" id="cpae:CPAST_c28750"/>
<dbReference type="eggNOG" id="COG3731">
    <property type="taxonomic scope" value="Bacteria"/>
</dbReference>
<evidence type="ECO:0000313" key="2">
    <source>
        <dbReference type="EMBL" id="AJA52929.1"/>
    </source>
</evidence>
<dbReference type="PATRIC" id="fig|1262449.3.peg.1321"/>
<dbReference type="SUPFAM" id="SSF141530">
    <property type="entry name" value="PTSIIA/GutA-like"/>
    <property type="match status" value="1"/>
</dbReference>
<dbReference type="InterPro" id="IPR036665">
    <property type="entry name" value="PTS_IIA_glucitol/sorbitol_sf"/>
</dbReference>
<protein>
    <submittedName>
        <fullName evidence="3">PTS system glucitol/sorbitol-specific IIA component</fullName>
    </submittedName>
    <submittedName>
        <fullName evidence="2">PTS system, glucitol/sorbitol-specific, IIA component</fullName>
    </submittedName>
</protein>
<organism evidence="2 5">
    <name type="scientific">Clostridium pasteurianum DSM 525 = ATCC 6013</name>
    <dbReference type="NCBI Taxonomy" id="1262449"/>
    <lineage>
        <taxon>Bacteria</taxon>
        <taxon>Bacillati</taxon>
        <taxon>Bacillota</taxon>
        <taxon>Clostridia</taxon>
        <taxon>Eubacteriales</taxon>
        <taxon>Clostridiaceae</taxon>
        <taxon>Clostridium</taxon>
    </lineage>
</organism>
<gene>
    <name evidence="2" type="ORF">CLPA_c28750</name>
    <name evidence="3" type="ORF">CP6013_00310</name>
</gene>
<keyword evidence="5" id="KW-1185">Reference proteome</keyword>
<dbReference type="AlphaFoldDB" id="A0A0H3J4V1"/>
<dbReference type="GO" id="GO:0009401">
    <property type="term" value="P:phosphoenolpyruvate-dependent sugar phosphotransferase system"/>
    <property type="evidence" value="ECO:0007669"/>
    <property type="project" value="InterPro"/>
</dbReference>
<evidence type="ECO:0000313" key="5">
    <source>
        <dbReference type="Proteomes" id="UP000030905"/>
    </source>
</evidence>
<evidence type="ECO:0000256" key="1">
    <source>
        <dbReference type="PROSITE-ProRule" id="PRU00420"/>
    </source>
</evidence>
<reference evidence="3 4" key="3">
    <citation type="journal article" name="Genome Announc.">
        <title>Improved Draft Genome Sequence of Clostridium pasteurianum Strain ATCC 6013 (DSM 525) Using a Hybrid Next-Generation Sequencing Approach.</title>
        <authorList>
            <person name="Pyne M.E."/>
            <person name="Utturkar S."/>
            <person name="Brown S.D."/>
            <person name="Moo-Young M."/>
            <person name="Chung D.A."/>
            <person name="Chou C.P."/>
        </authorList>
    </citation>
    <scope>NUCLEOTIDE SEQUENCE [LARGE SCALE GENOMIC DNA]</scope>
    <source>
        <strain evidence="3 4">ATCC 6013</strain>
    </source>
</reference>
<dbReference type="GO" id="GO:0016301">
    <property type="term" value="F:kinase activity"/>
    <property type="evidence" value="ECO:0007669"/>
    <property type="project" value="TreeGrafter"/>
</dbReference>
<dbReference type="RefSeq" id="WP_003443124.1">
    <property type="nucleotide sequence ID" value="NZ_ANZB01000003.1"/>
</dbReference>
<dbReference type="GeneID" id="93074997"/>
<dbReference type="PROSITE" id="PS51097">
    <property type="entry name" value="PTS_EIIA_TYPE_5"/>
    <property type="match status" value="1"/>
</dbReference>
<dbReference type="PANTHER" id="PTHR40398">
    <property type="entry name" value="PTS SYSTEM GLUCITOL/SORBITOL-SPECIFIC EIIA COMPONENT"/>
    <property type="match status" value="1"/>
</dbReference>
<dbReference type="Gene3D" id="2.40.33.40">
    <property type="entry name" value="Phosphotransferase system, glucitol/sorbitol-specific IIA component"/>
    <property type="match status" value="1"/>
</dbReference>
<dbReference type="EMBL" id="CP009268">
    <property type="protein sequence ID" value="AJA52929.1"/>
    <property type="molecule type" value="Genomic_DNA"/>
</dbReference>
<reference evidence="3" key="2">
    <citation type="submission" date="2015-10" db="EMBL/GenBank/DDBJ databases">
        <title>Improved Draft Genome Sequence of Clostridium pasteurianum Strain ATCC 6013 (DSM 525) Using a Hybrid Next-Generation Sequencing Approach.</title>
        <authorList>
            <person name="Pyne M.E."/>
            <person name="Utturkar S.M."/>
            <person name="Brown S.D."/>
            <person name="Moo-Young M."/>
            <person name="Chung D.A."/>
            <person name="Chou P.C."/>
        </authorList>
    </citation>
    <scope>NUCLEOTIDE SEQUENCE</scope>
    <source>
        <strain evidence="3">ATCC 6013</strain>
    </source>
</reference>
<dbReference type="GO" id="GO:0008982">
    <property type="term" value="F:protein-N(PI)-phosphohistidine-sugar phosphotransferase activity"/>
    <property type="evidence" value="ECO:0007669"/>
    <property type="project" value="InterPro"/>
</dbReference>
<dbReference type="Proteomes" id="UP000030905">
    <property type="component" value="Chromosome"/>
</dbReference>
<dbReference type="Proteomes" id="UP000028042">
    <property type="component" value="Unassembled WGS sequence"/>
</dbReference>
<name>A0A0H3J4V1_CLOPA</name>
<dbReference type="InterPro" id="IPR004716">
    <property type="entry name" value="PTS_IIA_glucitol/sorbitol-sp"/>
</dbReference>
<reference evidence="2 5" key="1">
    <citation type="journal article" date="2015" name="Genome Announc.">
        <title>Complete Genome Sequence of the Nitrogen-Fixing and Solvent-Producing Clostridium pasteurianum DSM 525.</title>
        <authorList>
            <person name="Poehlein A."/>
            <person name="Grosse-Honebrink A."/>
            <person name="Zhang Y."/>
            <person name="Minton N.P."/>
            <person name="Daniel R."/>
        </authorList>
    </citation>
    <scope>NUCLEOTIDE SEQUENCE [LARGE SCALE GENOMIC DNA]</scope>
    <source>
        <strain evidence="2">DSM 525</strain>
        <strain evidence="5">DSM 525 / ATCC 6013</strain>
    </source>
</reference>
<feature type="modified residue" description="Phosphohistidine; by HPr" evidence="1">
    <location>
        <position position="43"/>
    </location>
</feature>